<keyword evidence="3" id="KW-1185">Reference proteome</keyword>
<organism evidence="2 3">
    <name type="scientific">Rangifer tarandus platyrhynchus</name>
    <name type="common">Svalbard reindeer</name>
    <dbReference type="NCBI Taxonomy" id="3082113"/>
    <lineage>
        <taxon>Eukaryota</taxon>
        <taxon>Metazoa</taxon>
        <taxon>Chordata</taxon>
        <taxon>Craniata</taxon>
        <taxon>Vertebrata</taxon>
        <taxon>Euteleostomi</taxon>
        <taxon>Mammalia</taxon>
        <taxon>Eutheria</taxon>
        <taxon>Laurasiatheria</taxon>
        <taxon>Artiodactyla</taxon>
        <taxon>Ruminantia</taxon>
        <taxon>Pecora</taxon>
        <taxon>Cervidae</taxon>
        <taxon>Odocoileinae</taxon>
        <taxon>Rangifer</taxon>
    </lineage>
</organism>
<gene>
    <name evidence="2" type="ORF">MRATA1EN1_LOCUS29753</name>
</gene>
<dbReference type="Proteomes" id="UP001176941">
    <property type="component" value="Chromosome X"/>
</dbReference>
<evidence type="ECO:0000313" key="2">
    <source>
        <dbReference type="EMBL" id="CAI9180791.1"/>
    </source>
</evidence>
<feature type="region of interest" description="Disordered" evidence="1">
    <location>
        <begin position="118"/>
        <end position="156"/>
    </location>
</feature>
<dbReference type="EMBL" id="OX460343">
    <property type="protein sequence ID" value="CAI9180791.1"/>
    <property type="molecule type" value="Genomic_DNA"/>
</dbReference>
<feature type="region of interest" description="Disordered" evidence="1">
    <location>
        <begin position="1"/>
        <end position="54"/>
    </location>
</feature>
<reference evidence="2" key="1">
    <citation type="submission" date="2023-04" db="EMBL/GenBank/DDBJ databases">
        <authorList>
            <consortium name="ELIXIR-Norway"/>
        </authorList>
    </citation>
    <scope>NUCLEOTIDE SEQUENCE [LARGE SCALE GENOMIC DNA]</scope>
</reference>
<accession>A0ABN9A748</accession>
<sequence>MRHSAASRLSPPQLQLREALPPPLSPRPPLPLPPPVQSPRPSRAPPSAPAAFTAATSSAPASAATIQASVSHFLPISGHAVVTTLRGLQACRMAEADPNRVSEPAAQGVDEEVVAILSSDSGDESDSSSSSSSSSCSSSSSGRSPFYRSISVPGPSRSVRRTRQVEVSWIGCLVQLEIVCRLSEIFKTNVTR</sequence>
<feature type="compositionally biased region" description="Pro residues" evidence="1">
    <location>
        <begin position="20"/>
        <end position="48"/>
    </location>
</feature>
<evidence type="ECO:0000256" key="1">
    <source>
        <dbReference type="SAM" id="MobiDB-lite"/>
    </source>
</evidence>
<proteinExistence type="predicted"/>
<feature type="compositionally biased region" description="Low complexity" evidence="1">
    <location>
        <begin position="127"/>
        <end position="144"/>
    </location>
</feature>
<evidence type="ECO:0000313" key="3">
    <source>
        <dbReference type="Proteomes" id="UP001176941"/>
    </source>
</evidence>
<name>A0ABN9A748_RANTA</name>
<protein>
    <submittedName>
        <fullName evidence="2">Uncharacterized protein</fullName>
    </submittedName>
</protein>